<gene>
    <name evidence="1" type="ORF">BJ998_006710</name>
</gene>
<accession>A0A7W9KMX5</accession>
<dbReference type="AlphaFoldDB" id="A0A7W9KMX5"/>
<dbReference type="Proteomes" id="UP000585638">
    <property type="component" value="Unassembled WGS sequence"/>
</dbReference>
<evidence type="ECO:0000313" key="1">
    <source>
        <dbReference type="EMBL" id="MBB5895514.1"/>
    </source>
</evidence>
<proteinExistence type="predicted"/>
<dbReference type="RefSeq" id="WP_184867299.1">
    <property type="nucleotide sequence ID" value="NZ_BAAAWY010000098.1"/>
</dbReference>
<evidence type="ECO:0000313" key="2">
    <source>
        <dbReference type="Proteomes" id="UP000585638"/>
    </source>
</evidence>
<sequence length="82" mass="8763">MAAEPVRESARYLTEGLRPHVCDGCGTTVLVKKNSLQHTSVQWQTDTSACPLLGPLVAGCPALRDSIDRAVRDGSIEVPSDD</sequence>
<protein>
    <recommendedName>
        <fullName evidence="3">Ferredoxin</fullName>
    </recommendedName>
</protein>
<dbReference type="EMBL" id="JACHIR010000001">
    <property type="protein sequence ID" value="MBB5895514.1"/>
    <property type="molecule type" value="Genomic_DNA"/>
</dbReference>
<comment type="caution">
    <text evidence="1">The sequence shown here is derived from an EMBL/GenBank/DDBJ whole genome shotgun (WGS) entry which is preliminary data.</text>
</comment>
<reference evidence="1 2" key="1">
    <citation type="submission" date="2020-08" db="EMBL/GenBank/DDBJ databases">
        <title>Sequencing the genomes of 1000 actinobacteria strains.</title>
        <authorList>
            <person name="Klenk H.-P."/>
        </authorList>
    </citation>
    <scope>NUCLEOTIDE SEQUENCE [LARGE SCALE GENOMIC DNA]</scope>
    <source>
        <strain evidence="1 2">DSM 43851</strain>
    </source>
</reference>
<evidence type="ECO:0008006" key="3">
    <source>
        <dbReference type="Google" id="ProtNLM"/>
    </source>
</evidence>
<name>A0A7W9KMX5_9PSEU</name>
<organism evidence="1 2">
    <name type="scientific">Kutzneria kofuensis</name>
    <dbReference type="NCBI Taxonomy" id="103725"/>
    <lineage>
        <taxon>Bacteria</taxon>
        <taxon>Bacillati</taxon>
        <taxon>Actinomycetota</taxon>
        <taxon>Actinomycetes</taxon>
        <taxon>Pseudonocardiales</taxon>
        <taxon>Pseudonocardiaceae</taxon>
        <taxon>Kutzneria</taxon>
    </lineage>
</organism>
<keyword evidence="2" id="KW-1185">Reference proteome</keyword>